<name>A0A7W5A6U0_9ACTN</name>
<keyword evidence="3" id="KW-1185">Reference proteome</keyword>
<evidence type="ECO:0000256" key="1">
    <source>
        <dbReference type="SAM" id="SignalP"/>
    </source>
</evidence>
<sequence>MNARATFAVALTVLLATATAGCGEEPAKDFAGKTLAAGETLNMTWDAGARRPISVYLPIGVLRLRLDEQTDYLDDGSEHTFADVRAEDGAELVGIAWDLDDVSAYPIDVDEALMAMSMVDQSDFVTQGDLPAVIDLAVDADDRRIDVPALTKMEDGSDYVVVGVPEGSTPTFEVTFDGETQVVDLATGQVTAGRAAPLASLAQDRPPGTDQWRYSERTTCSNEGQPELIEVGFACGAGQALELPYVRGIGWAETTNRYVLLDLGLSVAGARHAAAGMPGLAVTLDGAKAMKTIDYGSGDTLVFSAAPNSHHKLRIKGTLDPSVGDATIDKELNVETWRLR</sequence>
<evidence type="ECO:0000313" key="3">
    <source>
        <dbReference type="Proteomes" id="UP000577707"/>
    </source>
</evidence>
<proteinExistence type="predicted"/>
<comment type="caution">
    <text evidence="2">The sequence shown here is derived from an EMBL/GenBank/DDBJ whole genome shotgun (WGS) entry which is preliminary data.</text>
</comment>
<keyword evidence="1" id="KW-0732">Signal</keyword>
<accession>A0A7W5A6U0</accession>
<organism evidence="2 3">
    <name type="scientific">Nocardioides albus</name>
    <dbReference type="NCBI Taxonomy" id="1841"/>
    <lineage>
        <taxon>Bacteria</taxon>
        <taxon>Bacillati</taxon>
        <taxon>Actinomycetota</taxon>
        <taxon>Actinomycetes</taxon>
        <taxon>Propionibacteriales</taxon>
        <taxon>Nocardioidaceae</taxon>
        <taxon>Nocardioides</taxon>
    </lineage>
</organism>
<protein>
    <submittedName>
        <fullName evidence="2">Uncharacterized protein</fullName>
    </submittedName>
</protein>
<dbReference type="Proteomes" id="UP000577707">
    <property type="component" value="Unassembled WGS sequence"/>
</dbReference>
<dbReference type="AlphaFoldDB" id="A0A7W5A6U0"/>
<feature type="chain" id="PRO_5038452092" evidence="1">
    <location>
        <begin position="21"/>
        <end position="340"/>
    </location>
</feature>
<feature type="signal peptide" evidence="1">
    <location>
        <begin position="1"/>
        <end position="20"/>
    </location>
</feature>
<reference evidence="2 3" key="1">
    <citation type="submission" date="2020-08" db="EMBL/GenBank/DDBJ databases">
        <title>Genomic Encyclopedia of Type Strains, Phase III (KMG-III): the genomes of soil and plant-associated and newly described type strains.</title>
        <authorList>
            <person name="Whitman W."/>
        </authorList>
    </citation>
    <scope>NUCLEOTIDE SEQUENCE [LARGE SCALE GENOMIC DNA]</scope>
    <source>
        <strain evidence="2 3">CECT 3302</strain>
    </source>
</reference>
<dbReference type="EMBL" id="JACHXG010000007">
    <property type="protein sequence ID" value="MBB3090500.1"/>
    <property type="molecule type" value="Genomic_DNA"/>
</dbReference>
<gene>
    <name evidence="2" type="ORF">FHS12_003458</name>
</gene>
<evidence type="ECO:0000313" key="2">
    <source>
        <dbReference type="EMBL" id="MBB3090500.1"/>
    </source>
</evidence>
<dbReference type="PROSITE" id="PS51257">
    <property type="entry name" value="PROKAR_LIPOPROTEIN"/>
    <property type="match status" value="1"/>
</dbReference>
<dbReference type="RefSeq" id="WP_183547390.1">
    <property type="nucleotide sequence ID" value="NZ_BMQT01000005.1"/>
</dbReference>